<evidence type="ECO:0000313" key="5">
    <source>
        <dbReference type="EMBL" id="CAB3809748.1"/>
    </source>
</evidence>
<dbReference type="Gene3D" id="1.10.1040.10">
    <property type="entry name" value="N-(1-d-carboxylethyl)-l-norvaline Dehydrogenase, domain 2"/>
    <property type="match status" value="1"/>
</dbReference>
<protein>
    <submittedName>
        <fullName evidence="5">Altronate oxidoreductase</fullName>
        <ecNumber evidence="5">1.1.1.58</ecNumber>
    </submittedName>
</protein>
<dbReference type="InterPro" id="IPR008927">
    <property type="entry name" value="6-PGluconate_DH-like_C_sf"/>
</dbReference>
<feature type="domain" description="Mannitol dehydrogenase N-terminal" evidence="3">
    <location>
        <begin position="5"/>
        <end position="227"/>
    </location>
</feature>
<dbReference type="EMBL" id="CADIKI010000030">
    <property type="protein sequence ID" value="CAB3809748.1"/>
    <property type="molecule type" value="Genomic_DNA"/>
</dbReference>
<reference evidence="5 6" key="1">
    <citation type="submission" date="2020-04" db="EMBL/GenBank/DDBJ databases">
        <authorList>
            <person name="De Canck E."/>
        </authorList>
    </citation>
    <scope>NUCLEOTIDE SEQUENCE [LARGE SCALE GENOMIC DNA]</scope>
    <source>
        <strain evidence="5 6">LMG 27177</strain>
    </source>
</reference>
<dbReference type="InterPro" id="IPR013131">
    <property type="entry name" value="Mannitol_DH_N"/>
</dbReference>
<dbReference type="PANTHER" id="PTHR30524">
    <property type="entry name" value="MANNITOL-1-PHOSPHATE 5-DEHYDROGENASE"/>
    <property type="match status" value="1"/>
</dbReference>
<dbReference type="AlphaFoldDB" id="A0A6J5H0Z5"/>
<evidence type="ECO:0000256" key="1">
    <source>
        <dbReference type="ARBA" id="ARBA00023002"/>
    </source>
</evidence>
<sequence length="377" mass="41940">MHTPIIQFGTSRFLLAHVDLFVDEALKAGRALGGISVVQTTDNPLSRKRVTALASGSGYPVRIRGLERGERIDREQHISAVTNAYEAALDWRLIRDELFQAATVVISNTADAGFLLNEADSKKCLDDPGSIPKSFPAKMLCLLHARWKEQPDQGPSIFPCELVSRNGDKLKGILIGLAKEWGCDEAFVQYLDTRCAWANSLVDRIVSKPIEPVGAVAEPYALWAIERLPGLVLPCSHAAITETDQLEKYERLKLWVLNLGHTVLAECWLRDGAPAGETVQQAMSVATRRDVLERIWTSEVLPVFNAMGEGHEASEYVATVRDRFLNPYLEHQLADIAKNHREKKVRRLAPVVEQSRKLGLELSQPQIMATLGELQHV</sequence>
<dbReference type="PANTHER" id="PTHR30524:SF0">
    <property type="entry name" value="ALTRONATE OXIDOREDUCTASE-RELATED"/>
    <property type="match status" value="1"/>
</dbReference>
<organism evidence="5 6">
    <name type="scientific">Paraburkholderia fynbosensis</name>
    <dbReference type="NCBI Taxonomy" id="1200993"/>
    <lineage>
        <taxon>Bacteria</taxon>
        <taxon>Pseudomonadati</taxon>
        <taxon>Pseudomonadota</taxon>
        <taxon>Betaproteobacteria</taxon>
        <taxon>Burkholderiales</taxon>
        <taxon>Burkholderiaceae</taxon>
        <taxon>Paraburkholderia</taxon>
    </lineage>
</organism>
<dbReference type="GO" id="GO:0009026">
    <property type="term" value="F:tagaturonate reductase activity"/>
    <property type="evidence" value="ECO:0007669"/>
    <property type="project" value="UniProtKB-EC"/>
</dbReference>
<evidence type="ECO:0000256" key="2">
    <source>
        <dbReference type="ARBA" id="ARBA00023027"/>
    </source>
</evidence>
<accession>A0A6J5H0Z5</accession>
<gene>
    <name evidence="5" type="primary">uxaB_2</name>
    <name evidence="5" type="ORF">LMG27177_06899</name>
</gene>
<evidence type="ECO:0000259" key="3">
    <source>
        <dbReference type="Pfam" id="PF01232"/>
    </source>
</evidence>
<keyword evidence="6" id="KW-1185">Reference proteome</keyword>
<dbReference type="SUPFAM" id="SSF51735">
    <property type="entry name" value="NAD(P)-binding Rossmann-fold domains"/>
    <property type="match status" value="1"/>
</dbReference>
<dbReference type="Proteomes" id="UP000494252">
    <property type="component" value="Unassembled WGS sequence"/>
</dbReference>
<dbReference type="RefSeq" id="WP_175165911.1">
    <property type="nucleotide sequence ID" value="NZ_CADIKI010000030.1"/>
</dbReference>
<name>A0A6J5H0Z5_9BURK</name>
<dbReference type="SUPFAM" id="SSF48179">
    <property type="entry name" value="6-phosphogluconate dehydrogenase C-terminal domain-like"/>
    <property type="match status" value="1"/>
</dbReference>
<keyword evidence="2" id="KW-0520">NAD</keyword>
<proteinExistence type="predicted"/>
<dbReference type="Gene3D" id="3.40.50.720">
    <property type="entry name" value="NAD(P)-binding Rossmann-like Domain"/>
    <property type="match status" value="1"/>
</dbReference>
<dbReference type="EC" id="1.1.1.58" evidence="5"/>
<keyword evidence="1 5" id="KW-0560">Oxidoreductase</keyword>
<feature type="domain" description="Mannitol dehydrogenase C-terminal" evidence="4">
    <location>
        <begin position="246"/>
        <end position="361"/>
    </location>
</feature>
<dbReference type="Pfam" id="PF08125">
    <property type="entry name" value="Mannitol_dh_C"/>
    <property type="match status" value="1"/>
</dbReference>
<evidence type="ECO:0000259" key="4">
    <source>
        <dbReference type="Pfam" id="PF08125"/>
    </source>
</evidence>
<dbReference type="InterPro" id="IPR036291">
    <property type="entry name" value="NAD(P)-bd_dom_sf"/>
</dbReference>
<dbReference type="Pfam" id="PF01232">
    <property type="entry name" value="Mannitol_dh"/>
    <property type="match status" value="1"/>
</dbReference>
<dbReference type="InterPro" id="IPR013328">
    <property type="entry name" value="6PGD_dom2"/>
</dbReference>
<dbReference type="InterPro" id="IPR013118">
    <property type="entry name" value="Mannitol_DH_C"/>
</dbReference>
<evidence type="ECO:0000313" key="6">
    <source>
        <dbReference type="Proteomes" id="UP000494252"/>
    </source>
</evidence>